<accession>A0A165A3U6</accession>
<dbReference type="EMBL" id="CP093346">
    <property type="protein sequence ID" value="WOG95608.1"/>
    <property type="molecule type" value="Genomic_DNA"/>
</dbReference>
<keyword evidence="2" id="KW-0732">Signal</keyword>
<reference evidence="3" key="1">
    <citation type="journal article" date="2016" name="Nat. Genet.">
        <title>A high-quality carrot genome assembly provides new insights into carotenoid accumulation and asterid genome evolution.</title>
        <authorList>
            <person name="Iorizzo M."/>
            <person name="Ellison S."/>
            <person name="Senalik D."/>
            <person name="Zeng P."/>
            <person name="Satapoomin P."/>
            <person name="Huang J."/>
            <person name="Bowman M."/>
            <person name="Iovene M."/>
            <person name="Sanseverino W."/>
            <person name="Cavagnaro P."/>
            <person name="Yildiz M."/>
            <person name="Macko-Podgorni A."/>
            <person name="Moranska E."/>
            <person name="Grzebelus E."/>
            <person name="Grzebelus D."/>
            <person name="Ashrafi H."/>
            <person name="Zheng Z."/>
            <person name="Cheng S."/>
            <person name="Spooner D."/>
            <person name="Van Deynze A."/>
            <person name="Simon P."/>
        </authorList>
    </citation>
    <scope>NUCLEOTIDE SEQUENCE</scope>
    <source>
        <tissue evidence="3">Leaf</tissue>
    </source>
</reference>
<feature type="compositionally biased region" description="Polar residues" evidence="1">
    <location>
        <begin position="57"/>
        <end position="77"/>
    </location>
</feature>
<feature type="signal peptide" evidence="2">
    <location>
        <begin position="1"/>
        <end position="20"/>
    </location>
</feature>
<feature type="region of interest" description="Disordered" evidence="1">
    <location>
        <begin position="57"/>
        <end position="83"/>
    </location>
</feature>
<evidence type="ECO:0000313" key="3">
    <source>
        <dbReference type="EMBL" id="WOG95608.1"/>
    </source>
</evidence>
<evidence type="ECO:0000256" key="1">
    <source>
        <dbReference type="SAM" id="MobiDB-lite"/>
    </source>
</evidence>
<dbReference type="Proteomes" id="UP000077755">
    <property type="component" value="Chromosome 4"/>
</dbReference>
<organism evidence="3 4">
    <name type="scientific">Daucus carota subsp. sativus</name>
    <name type="common">Carrot</name>
    <dbReference type="NCBI Taxonomy" id="79200"/>
    <lineage>
        <taxon>Eukaryota</taxon>
        <taxon>Viridiplantae</taxon>
        <taxon>Streptophyta</taxon>
        <taxon>Embryophyta</taxon>
        <taxon>Tracheophyta</taxon>
        <taxon>Spermatophyta</taxon>
        <taxon>Magnoliopsida</taxon>
        <taxon>eudicotyledons</taxon>
        <taxon>Gunneridae</taxon>
        <taxon>Pentapetalae</taxon>
        <taxon>asterids</taxon>
        <taxon>campanulids</taxon>
        <taxon>Apiales</taxon>
        <taxon>Apiaceae</taxon>
        <taxon>Apioideae</taxon>
        <taxon>Scandiceae</taxon>
        <taxon>Daucinae</taxon>
        <taxon>Daucus</taxon>
        <taxon>Daucus sect. Daucus</taxon>
    </lineage>
</organism>
<dbReference type="AlphaFoldDB" id="A0A165A3U6"/>
<protein>
    <submittedName>
        <fullName evidence="3">Uncharacterized protein</fullName>
    </submittedName>
</protein>
<reference evidence="3" key="2">
    <citation type="submission" date="2022-03" db="EMBL/GenBank/DDBJ databases">
        <title>Draft title - Genomic analysis of global carrot germplasm unveils the trajectory of domestication and the origin of high carotenoid orange carrot.</title>
        <authorList>
            <person name="Iorizzo M."/>
            <person name="Ellison S."/>
            <person name="Senalik D."/>
            <person name="Macko-Podgorni A."/>
            <person name="Grzebelus D."/>
            <person name="Bostan H."/>
            <person name="Rolling W."/>
            <person name="Curaba J."/>
            <person name="Simon P."/>
        </authorList>
    </citation>
    <scope>NUCLEOTIDE SEQUENCE</scope>
    <source>
        <tissue evidence="3">Leaf</tissue>
    </source>
</reference>
<dbReference type="Gramene" id="KZM96869">
    <property type="protein sequence ID" value="KZM96869"/>
    <property type="gene ID" value="DCAR_015769"/>
</dbReference>
<name>A0A165A3U6_DAUCS</name>
<keyword evidence="4" id="KW-1185">Reference proteome</keyword>
<gene>
    <name evidence="3" type="ORF">DCAR_0414933</name>
</gene>
<proteinExistence type="predicted"/>
<evidence type="ECO:0000256" key="2">
    <source>
        <dbReference type="SAM" id="SignalP"/>
    </source>
</evidence>
<evidence type="ECO:0000313" key="4">
    <source>
        <dbReference type="Proteomes" id="UP000077755"/>
    </source>
</evidence>
<sequence length="83" mass="8711">MKVNILVLVIVLFPAAYNNANLGGLHGSRGNSGNPSDLLLITPSGGTVFDMNAQATPTERPSLSNLTNQSLRPSGINSVFPYV</sequence>
<feature type="chain" id="PRO_5043354845" evidence="2">
    <location>
        <begin position="21"/>
        <end position="83"/>
    </location>
</feature>